<dbReference type="OrthoDB" id="489241at2"/>
<dbReference type="Proteomes" id="UP000269157">
    <property type="component" value="Unassembled WGS sequence"/>
</dbReference>
<organism evidence="13 14">
    <name type="scientific">Litoreibacter meonggei</name>
    <dbReference type="NCBI Taxonomy" id="1049199"/>
    <lineage>
        <taxon>Bacteria</taxon>
        <taxon>Pseudomonadati</taxon>
        <taxon>Pseudomonadota</taxon>
        <taxon>Alphaproteobacteria</taxon>
        <taxon>Rhodobacterales</taxon>
        <taxon>Roseobacteraceae</taxon>
        <taxon>Litoreibacter</taxon>
    </lineage>
</organism>
<gene>
    <name evidence="13" type="ORF">BCF46_3915</name>
</gene>
<proteinExistence type="predicted"/>
<dbReference type="Pfam" id="PF07536">
    <property type="entry name" value="HWE_HK"/>
    <property type="match status" value="1"/>
</dbReference>
<dbReference type="AlphaFoldDB" id="A0A497UZ78"/>
<evidence type="ECO:0000256" key="2">
    <source>
        <dbReference type="ARBA" id="ARBA00012438"/>
    </source>
</evidence>
<evidence type="ECO:0000256" key="4">
    <source>
        <dbReference type="ARBA" id="ARBA00022630"/>
    </source>
</evidence>
<keyword evidence="9" id="KW-0067">ATP-binding</keyword>
<feature type="domain" description="PAS" evidence="11">
    <location>
        <begin position="48"/>
        <end position="94"/>
    </location>
</feature>
<evidence type="ECO:0000313" key="13">
    <source>
        <dbReference type="EMBL" id="RLJ36142.1"/>
    </source>
</evidence>
<dbReference type="PANTHER" id="PTHR47429:SF2">
    <property type="entry name" value="PROTEIN TWIN LOV 1"/>
    <property type="match status" value="1"/>
</dbReference>
<dbReference type="RefSeq" id="WP_121028344.1">
    <property type="nucleotide sequence ID" value="NZ_RCCE01000011.1"/>
</dbReference>
<dbReference type="CDD" id="cd00130">
    <property type="entry name" value="PAS"/>
    <property type="match status" value="1"/>
</dbReference>
<evidence type="ECO:0000256" key="8">
    <source>
        <dbReference type="ARBA" id="ARBA00022777"/>
    </source>
</evidence>
<dbReference type="SMART" id="SM00911">
    <property type="entry name" value="HWE_HK"/>
    <property type="match status" value="1"/>
</dbReference>
<dbReference type="Gene3D" id="3.30.565.10">
    <property type="entry name" value="Histidine kinase-like ATPase, C-terminal domain"/>
    <property type="match status" value="1"/>
</dbReference>
<evidence type="ECO:0000256" key="7">
    <source>
        <dbReference type="ARBA" id="ARBA00022741"/>
    </source>
</evidence>
<name>A0A497UZ78_9RHOB</name>
<dbReference type="PANTHER" id="PTHR47429">
    <property type="entry name" value="PROTEIN TWIN LOV 1"/>
    <property type="match status" value="1"/>
</dbReference>
<evidence type="ECO:0000259" key="12">
    <source>
        <dbReference type="PROSITE" id="PS50113"/>
    </source>
</evidence>
<dbReference type="InterPro" id="IPR000014">
    <property type="entry name" value="PAS"/>
</dbReference>
<keyword evidence="8" id="KW-0418">Kinase</keyword>
<dbReference type="Gene3D" id="3.30.450.20">
    <property type="entry name" value="PAS domain"/>
    <property type="match status" value="1"/>
</dbReference>
<dbReference type="Pfam" id="PF13426">
    <property type="entry name" value="PAS_9"/>
    <property type="match status" value="1"/>
</dbReference>
<dbReference type="InterPro" id="IPR036890">
    <property type="entry name" value="HATPase_C_sf"/>
</dbReference>
<evidence type="ECO:0000256" key="1">
    <source>
        <dbReference type="ARBA" id="ARBA00000085"/>
    </source>
</evidence>
<dbReference type="EC" id="2.7.13.3" evidence="2"/>
<protein>
    <recommendedName>
        <fullName evidence="2">histidine kinase</fullName>
        <ecNumber evidence="2">2.7.13.3</ecNumber>
    </recommendedName>
</protein>
<dbReference type="PROSITE" id="PS50112">
    <property type="entry name" value="PAS"/>
    <property type="match status" value="1"/>
</dbReference>
<evidence type="ECO:0000256" key="6">
    <source>
        <dbReference type="ARBA" id="ARBA00022679"/>
    </source>
</evidence>
<evidence type="ECO:0000256" key="10">
    <source>
        <dbReference type="ARBA" id="ARBA00022991"/>
    </source>
</evidence>
<dbReference type="GO" id="GO:0004673">
    <property type="term" value="F:protein histidine kinase activity"/>
    <property type="evidence" value="ECO:0007669"/>
    <property type="project" value="UniProtKB-EC"/>
</dbReference>
<dbReference type="PROSITE" id="PS50113">
    <property type="entry name" value="PAC"/>
    <property type="match status" value="1"/>
</dbReference>
<dbReference type="SUPFAM" id="SSF55785">
    <property type="entry name" value="PYP-like sensor domain (PAS domain)"/>
    <property type="match status" value="1"/>
</dbReference>
<comment type="catalytic activity">
    <reaction evidence="1">
        <text>ATP + protein L-histidine = ADP + protein N-phospho-L-histidine.</text>
        <dbReference type="EC" id="2.7.13.3"/>
    </reaction>
</comment>
<dbReference type="InterPro" id="IPR000700">
    <property type="entry name" value="PAS-assoc_C"/>
</dbReference>
<dbReference type="EMBL" id="RCCE01000011">
    <property type="protein sequence ID" value="RLJ36142.1"/>
    <property type="molecule type" value="Genomic_DNA"/>
</dbReference>
<keyword evidence="6" id="KW-0808">Transferase</keyword>
<dbReference type="GO" id="GO:0005524">
    <property type="term" value="F:ATP binding"/>
    <property type="evidence" value="ECO:0007669"/>
    <property type="project" value="UniProtKB-KW"/>
</dbReference>
<evidence type="ECO:0000259" key="11">
    <source>
        <dbReference type="PROSITE" id="PS50112"/>
    </source>
</evidence>
<comment type="caution">
    <text evidence="13">The sequence shown here is derived from an EMBL/GenBank/DDBJ whole genome shotgun (WGS) entry which is preliminary data.</text>
</comment>
<dbReference type="InterPro" id="IPR011102">
    <property type="entry name" value="Sig_transdc_His_kinase_HWE"/>
</dbReference>
<keyword evidence="7" id="KW-0547">Nucleotide-binding</keyword>
<dbReference type="SMART" id="SM00091">
    <property type="entry name" value="PAS"/>
    <property type="match status" value="1"/>
</dbReference>
<dbReference type="NCBIfam" id="TIGR00229">
    <property type="entry name" value="sensory_box"/>
    <property type="match status" value="1"/>
</dbReference>
<sequence length="339" mass="37218">MSSDTIKMLETAEFTAEDTPNNTVFAHAIQYSRLPLCLTDPTKPDEPIVFANPAFCELTGYAEEDFIGKNCRFLQGPETTQESVDQIRQALTSNAVAMVEIVNYRKSGEKFINALQIGPVFDDDGNLIFHFGSQLDISIVREQERQLAALKNEELLHRLKNIVNVMTIVIKMTGRSETDPQEYSKKIVDRLTALGQAHFAAISTNALNTMHLKELAQMLLIAYAPLGESQVLLSGDDVVIPEQSVTSLTLLLHELATNAVKHGSLGVEGGMVDLTWQVKDTGELYLKWEERHGPAVSRSTRESGSGIVSTLIAASGGSLTFDWKATGLIAELDLPVNSR</sequence>
<dbReference type="InterPro" id="IPR035965">
    <property type="entry name" value="PAS-like_dom_sf"/>
</dbReference>
<evidence type="ECO:0000313" key="14">
    <source>
        <dbReference type="Proteomes" id="UP000269157"/>
    </source>
</evidence>
<evidence type="ECO:0000256" key="5">
    <source>
        <dbReference type="ARBA" id="ARBA00022643"/>
    </source>
</evidence>
<evidence type="ECO:0000256" key="9">
    <source>
        <dbReference type="ARBA" id="ARBA00022840"/>
    </source>
</evidence>
<keyword evidence="14" id="KW-1185">Reference proteome</keyword>
<feature type="domain" description="PAC" evidence="12">
    <location>
        <begin position="97"/>
        <end position="149"/>
    </location>
</feature>
<reference evidence="13 14" key="1">
    <citation type="submission" date="2018-10" db="EMBL/GenBank/DDBJ databases">
        <title>Genomic Encyclopedia of Archaeal and Bacterial Type Strains, Phase II (KMG-II): from individual species to whole genera.</title>
        <authorList>
            <person name="Goeker M."/>
        </authorList>
    </citation>
    <scope>NUCLEOTIDE SEQUENCE [LARGE SCALE GENOMIC DNA]</scope>
    <source>
        <strain evidence="13 14">DSM 29466</strain>
    </source>
</reference>
<keyword evidence="5" id="KW-0288">FMN</keyword>
<keyword evidence="4" id="KW-0285">Flavoprotein</keyword>
<keyword evidence="10" id="KW-0157">Chromophore</keyword>
<dbReference type="SUPFAM" id="SSF55874">
    <property type="entry name" value="ATPase domain of HSP90 chaperone/DNA topoisomerase II/histidine kinase"/>
    <property type="match status" value="1"/>
</dbReference>
<evidence type="ECO:0000256" key="3">
    <source>
        <dbReference type="ARBA" id="ARBA00022553"/>
    </source>
</evidence>
<keyword evidence="3" id="KW-0597">Phosphoprotein</keyword>
<accession>A0A497UZ78</accession>